<evidence type="ECO:0000256" key="7">
    <source>
        <dbReference type="ARBA" id="ARBA00022989"/>
    </source>
</evidence>
<evidence type="ECO:0000313" key="11">
    <source>
        <dbReference type="EMBL" id="GFJ78435.1"/>
    </source>
</evidence>
<dbReference type="UniPathway" id="UPA00148"/>
<name>A0A6V8KCF6_9ACTN</name>
<reference evidence="11 12" key="2">
    <citation type="submission" date="2020-03" db="EMBL/GenBank/DDBJ databases">
        <authorList>
            <person name="Ichikawa N."/>
            <person name="Kimura A."/>
            <person name="Kitahashi Y."/>
            <person name="Uohara A."/>
        </authorList>
    </citation>
    <scope>NUCLEOTIDE SEQUENCE [LARGE SCALE GENOMIC DNA]</scope>
    <source>
        <strain evidence="11 12">NBRC 108639</strain>
    </source>
</reference>
<comment type="caution">
    <text evidence="11">The sequence shown here is derived from an EMBL/GenBank/DDBJ whole genome shotgun (WGS) entry which is preliminary data.</text>
</comment>
<comment type="function">
    <text evidence="9">Converts cobyric acid to cobinamide by the addition of aminopropanol on the F carboxylic group.</text>
</comment>
<dbReference type="NCBIfam" id="TIGR00380">
    <property type="entry name" value="cobal_cbiB"/>
    <property type="match status" value="1"/>
</dbReference>
<dbReference type="AlphaFoldDB" id="A0A6V8KCF6"/>
<keyword evidence="12" id="KW-1185">Reference proteome</keyword>
<comment type="pathway">
    <text evidence="2 9">Cofactor biosynthesis; adenosylcobalamin biosynthesis.</text>
</comment>
<feature type="region of interest" description="Disordered" evidence="10">
    <location>
        <begin position="317"/>
        <end position="342"/>
    </location>
</feature>
<dbReference type="NCBIfam" id="NF002276">
    <property type="entry name" value="PRK01209.1-4"/>
    <property type="match status" value="1"/>
</dbReference>
<feature type="transmembrane region" description="Helical" evidence="9">
    <location>
        <begin position="294"/>
        <end position="312"/>
    </location>
</feature>
<evidence type="ECO:0000256" key="3">
    <source>
        <dbReference type="ARBA" id="ARBA00006263"/>
    </source>
</evidence>
<organism evidence="11 12">
    <name type="scientific">Phytohabitans houttuyneae</name>
    <dbReference type="NCBI Taxonomy" id="1076126"/>
    <lineage>
        <taxon>Bacteria</taxon>
        <taxon>Bacillati</taxon>
        <taxon>Actinomycetota</taxon>
        <taxon>Actinomycetes</taxon>
        <taxon>Micromonosporales</taxon>
        <taxon>Micromonosporaceae</taxon>
    </lineage>
</organism>
<evidence type="ECO:0000256" key="5">
    <source>
        <dbReference type="ARBA" id="ARBA00022573"/>
    </source>
</evidence>
<comment type="caution">
    <text evidence="9">Lacks conserved residue(s) required for the propagation of feature annotation.</text>
</comment>
<dbReference type="GO" id="GO:0015420">
    <property type="term" value="F:ABC-type vitamin B12 transporter activity"/>
    <property type="evidence" value="ECO:0007669"/>
    <property type="project" value="UniProtKB-UniRule"/>
</dbReference>
<dbReference type="InterPro" id="IPR004485">
    <property type="entry name" value="Cobalamin_biosynth_CobD/CbiB"/>
</dbReference>
<evidence type="ECO:0000256" key="8">
    <source>
        <dbReference type="ARBA" id="ARBA00023136"/>
    </source>
</evidence>
<keyword evidence="4 9" id="KW-1003">Cell membrane</keyword>
<proteinExistence type="inferred from homology"/>
<keyword evidence="6 9" id="KW-0812">Transmembrane</keyword>
<dbReference type="GO" id="GO:0009236">
    <property type="term" value="P:cobalamin biosynthetic process"/>
    <property type="evidence" value="ECO:0007669"/>
    <property type="project" value="UniProtKB-UniRule"/>
</dbReference>
<sequence>MSLANAAGLLAGFAVDALVGDPRRFHPVAGFGRAATALERRLYRPDRAAGAVFTAVAVGVPVAAAVAASVATRRRPLARAALVAAGTWAVLGARTLRREAGHMAGALERADLPAARDRLSHLCGRDPAALDEPELARATVESVAENTSDAVVAPLFWGAVAGLPGLVGYRAVNTLDAMVGHRSARYARFGTAAARLDDVLNLLPSRLTAALTVAATPVVHGERAETLRVWRRDGADHPSPNAGHCESAMAGALGVRLGGRNVYFGRSETRPFLGDGPRPAALDIRRAARLSGTVGMAATALAAGVAAAVGLATRGARRNGRSARTGRGASSELVARREQGAT</sequence>
<comment type="similarity">
    <text evidence="3 9">Belongs to the CobD/CbiB family.</text>
</comment>
<reference evidence="11 12" key="1">
    <citation type="submission" date="2020-03" db="EMBL/GenBank/DDBJ databases">
        <title>Whole genome shotgun sequence of Phytohabitans houttuyneae NBRC 108639.</title>
        <authorList>
            <person name="Komaki H."/>
            <person name="Tamura T."/>
        </authorList>
    </citation>
    <scope>NUCLEOTIDE SEQUENCE [LARGE SCALE GENOMIC DNA]</scope>
    <source>
        <strain evidence="11 12">NBRC 108639</strain>
    </source>
</reference>
<dbReference type="EMBL" id="BLPF01000001">
    <property type="protein sequence ID" value="GFJ78435.1"/>
    <property type="molecule type" value="Genomic_DNA"/>
</dbReference>
<dbReference type="Proteomes" id="UP000482800">
    <property type="component" value="Unassembled WGS sequence"/>
</dbReference>
<dbReference type="GO" id="GO:0005886">
    <property type="term" value="C:plasma membrane"/>
    <property type="evidence" value="ECO:0007669"/>
    <property type="project" value="UniProtKB-SubCell"/>
</dbReference>
<protein>
    <recommendedName>
        <fullName evidence="9">Cobalamin biosynthesis protein CobD</fullName>
    </recommendedName>
</protein>
<feature type="transmembrane region" description="Helical" evidence="9">
    <location>
        <begin position="48"/>
        <end position="70"/>
    </location>
</feature>
<evidence type="ECO:0000313" key="12">
    <source>
        <dbReference type="Proteomes" id="UP000482800"/>
    </source>
</evidence>
<evidence type="ECO:0000256" key="6">
    <source>
        <dbReference type="ARBA" id="ARBA00022692"/>
    </source>
</evidence>
<comment type="subcellular location">
    <subcellularLocation>
        <location evidence="1 9">Cell membrane</location>
        <topology evidence="1 9">Multi-pass membrane protein</topology>
    </subcellularLocation>
</comment>
<dbReference type="PANTHER" id="PTHR34308:SF1">
    <property type="entry name" value="COBALAMIN BIOSYNTHESIS PROTEIN CBIB"/>
    <property type="match status" value="1"/>
</dbReference>
<evidence type="ECO:0000256" key="4">
    <source>
        <dbReference type="ARBA" id="ARBA00022475"/>
    </source>
</evidence>
<dbReference type="RefSeq" id="WP_173056211.1">
    <property type="nucleotide sequence ID" value="NZ_BAABGO010000001.1"/>
</dbReference>
<gene>
    <name evidence="9 11" type="primary">cobD</name>
    <name evidence="11" type="ORF">Phou_026150</name>
</gene>
<dbReference type="HAMAP" id="MF_00024">
    <property type="entry name" value="CobD_CbiB"/>
    <property type="match status" value="1"/>
</dbReference>
<dbReference type="PANTHER" id="PTHR34308">
    <property type="entry name" value="COBALAMIN BIOSYNTHESIS PROTEIN CBIB"/>
    <property type="match status" value="1"/>
</dbReference>
<keyword evidence="5 9" id="KW-0169">Cobalamin biosynthesis</keyword>
<evidence type="ECO:0000256" key="1">
    <source>
        <dbReference type="ARBA" id="ARBA00004651"/>
    </source>
</evidence>
<evidence type="ECO:0000256" key="10">
    <source>
        <dbReference type="SAM" id="MobiDB-lite"/>
    </source>
</evidence>
<keyword evidence="8 9" id="KW-0472">Membrane</keyword>
<keyword evidence="7 9" id="KW-1133">Transmembrane helix</keyword>
<dbReference type="GO" id="GO:0048472">
    <property type="term" value="F:threonine-phosphate decarboxylase activity"/>
    <property type="evidence" value="ECO:0007669"/>
    <property type="project" value="InterPro"/>
</dbReference>
<evidence type="ECO:0000256" key="2">
    <source>
        <dbReference type="ARBA" id="ARBA00004953"/>
    </source>
</evidence>
<dbReference type="Pfam" id="PF03186">
    <property type="entry name" value="CobD_Cbib"/>
    <property type="match status" value="1"/>
</dbReference>
<accession>A0A6V8KCF6</accession>
<evidence type="ECO:0000256" key="9">
    <source>
        <dbReference type="HAMAP-Rule" id="MF_00024"/>
    </source>
</evidence>